<sequence>MTNRNNPLLTSVALLVLRVALGGILIAHGWQKFSEYTLAGTASSFEQMGVPMAAVVAPVVAVIELAGGIAVVLGVLSRVFAALIALDMLGALFTVHISAGVFVDQGGYELVAILAAAGIAIALAGPGKFAVDHLLFGRKRASLAAAAA</sequence>
<evidence type="ECO:0000256" key="5">
    <source>
        <dbReference type="ARBA" id="ARBA00022989"/>
    </source>
</evidence>
<feature type="transmembrane region" description="Helical" evidence="7">
    <location>
        <begin position="80"/>
        <end position="102"/>
    </location>
</feature>
<evidence type="ECO:0000256" key="7">
    <source>
        <dbReference type="SAM" id="Phobius"/>
    </source>
</evidence>
<evidence type="ECO:0008006" key="10">
    <source>
        <dbReference type="Google" id="ProtNLM"/>
    </source>
</evidence>
<keyword evidence="6 7" id="KW-0472">Membrane</keyword>
<feature type="transmembrane region" description="Helical" evidence="7">
    <location>
        <begin position="50"/>
        <end position="73"/>
    </location>
</feature>
<name>A0A4Y4DPR8_GLUUR</name>
<evidence type="ECO:0000313" key="8">
    <source>
        <dbReference type="EMBL" id="GED05368.1"/>
    </source>
</evidence>
<comment type="subcellular location">
    <subcellularLocation>
        <location evidence="1">Cell membrane</location>
        <topology evidence="1">Multi-pass membrane protein</topology>
    </subcellularLocation>
</comment>
<dbReference type="PANTHER" id="PTHR33452">
    <property type="entry name" value="OXIDOREDUCTASE CATD-RELATED"/>
    <property type="match status" value="1"/>
</dbReference>
<feature type="transmembrane region" description="Helical" evidence="7">
    <location>
        <begin position="108"/>
        <end position="131"/>
    </location>
</feature>
<dbReference type="Pfam" id="PF07681">
    <property type="entry name" value="DoxX"/>
    <property type="match status" value="1"/>
</dbReference>
<dbReference type="InterPro" id="IPR051907">
    <property type="entry name" value="DoxX-like_oxidoreductase"/>
</dbReference>
<evidence type="ECO:0000256" key="4">
    <source>
        <dbReference type="ARBA" id="ARBA00022692"/>
    </source>
</evidence>
<protein>
    <recommendedName>
        <fullName evidence="10">DoxX family protein</fullName>
    </recommendedName>
</protein>
<proteinExistence type="inferred from homology"/>
<evidence type="ECO:0000313" key="9">
    <source>
        <dbReference type="Proteomes" id="UP000316612"/>
    </source>
</evidence>
<comment type="caution">
    <text evidence="8">The sequence shown here is derived from an EMBL/GenBank/DDBJ whole genome shotgun (WGS) entry which is preliminary data.</text>
</comment>
<evidence type="ECO:0000256" key="3">
    <source>
        <dbReference type="ARBA" id="ARBA00022475"/>
    </source>
</evidence>
<keyword evidence="9" id="KW-1185">Reference proteome</keyword>
<feature type="transmembrane region" description="Helical" evidence="7">
    <location>
        <begin position="12"/>
        <end position="30"/>
    </location>
</feature>
<reference evidence="8 9" key="1">
    <citation type="submission" date="2019-06" db="EMBL/GenBank/DDBJ databases">
        <title>Whole genome shotgun sequence of Glutamicibacter uratoxydans NBRC 15515.</title>
        <authorList>
            <person name="Hosoyama A."/>
            <person name="Uohara A."/>
            <person name="Ohji S."/>
            <person name="Ichikawa N."/>
        </authorList>
    </citation>
    <scope>NUCLEOTIDE SEQUENCE [LARGE SCALE GENOMIC DNA]</scope>
    <source>
        <strain evidence="8 9">NBRC 15515</strain>
    </source>
</reference>
<organism evidence="8 9">
    <name type="scientific">Glutamicibacter uratoxydans</name>
    <name type="common">Arthrobacter uratoxydans</name>
    <dbReference type="NCBI Taxonomy" id="43667"/>
    <lineage>
        <taxon>Bacteria</taxon>
        <taxon>Bacillati</taxon>
        <taxon>Actinomycetota</taxon>
        <taxon>Actinomycetes</taxon>
        <taxon>Micrococcales</taxon>
        <taxon>Micrococcaceae</taxon>
        <taxon>Glutamicibacter</taxon>
    </lineage>
</organism>
<keyword evidence="5 7" id="KW-1133">Transmembrane helix</keyword>
<evidence type="ECO:0000256" key="6">
    <source>
        <dbReference type="ARBA" id="ARBA00023136"/>
    </source>
</evidence>
<evidence type="ECO:0000256" key="2">
    <source>
        <dbReference type="ARBA" id="ARBA00006679"/>
    </source>
</evidence>
<dbReference type="InterPro" id="IPR032808">
    <property type="entry name" value="DoxX"/>
</dbReference>
<keyword evidence="3" id="KW-1003">Cell membrane</keyword>
<evidence type="ECO:0000256" key="1">
    <source>
        <dbReference type="ARBA" id="ARBA00004651"/>
    </source>
</evidence>
<dbReference type="GO" id="GO:0005886">
    <property type="term" value="C:plasma membrane"/>
    <property type="evidence" value="ECO:0007669"/>
    <property type="project" value="UniProtKB-SubCell"/>
</dbReference>
<dbReference type="OrthoDB" id="1122432at2"/>
<gene>
    <name evidence="8" type="ORF">AUR04nite_09000</name>
</gene>
<comment type="similarity">
    <text evidence="2">Belongs to the DoxX family.</text>
</comment>
<dbReference type="EMBL" id="BJNY01000004">
    <property type="protein sequence ID" value="GED05368.1"/>
    <property type="molecule type" value="Genomic_DNA"/>
</dbReference>
<dbReference type="AlphaFoldDB" id="A0A4Y4DPR8"/>
<dbReference type="PANTHER" id="PTHR33452:SF1">
    <property type="entry name" value="INNER MEMBRANE PROTEIN YPHA-RELATED"/>
    <property type="match status" value="1"/>
</dbReference>
<keyword evidence="4 7" id="KW-0812">Transmembrane</keyword>
<accession>A0A4Y4DPR8</accession>
<dbReference type="RefSeq" id="WP_141362355.1">
    <property type="nucleotide sequence ID" value="NZ_BAAAJL010000001.1"/>
</dbReference>
<dbReference type="Proteomes" id="UP000316612">
    <property type="component" value="Unassembled WGS sequence"/>
</dbReference>